<dbReference type="SMART" id="SM00287">
    <property type="entry name" value="SH3b"/>
    <property type="match status" value="1"/>
</dbReference>
<dbReference type="EMBL" id="JAGYVZ010000006">
    <property type="protein sequence ID" value="MBS7231161.1"/>
    <property type="molecule type" value="Genomic_DNA"/>
</dbReference>
<evidence type="ECO:0000259" key="1">
    <source>
        <dbReference type="PROSITE" id="PS51781"/>
    </source>
</evidence>
<dbReference type="Proteomes" id="UP000722625">
    <property type="component" value="Unassembled WGS sequence"/>
</dbReference>
<dbReference type="Pfam" id="PF08239">
    <property type="entry name" value="SH3_3"/>
    <property type="match status" value="1"/>
</dbReference>
<comment type="caution">
    <text evidence="2">The sequence shown here is derived from an EMBL/GenBank/DDBJ whole genome shotgun (WGS) entry which is preliminary data.</text>
</comment>
<evidence type="ECO:0000313" key="3">
    <source>
        <dbReference type="Proteomes" id="UP000722625"/>
    </source>
</evidence>
<gene>
    <name evidence="2" type="ORF">KHA90_08995</name>
</gene>
<evidence type="ECO:0000313" key="2">
    <source>
        <dbReference type="EMBL" id="MBS7231161.1"/>
    </source>
</evidence>
<dbReference type="RefSeq" id="WP_213298119.1">
    <property type="nucleotide sequence ID" value="NZ_JAGYVZ010000006.1"/>
</dbReference>
<dbReference type="Gene3D" id="2.30.30.40">
    <property type="entry name" value="SH3 Domains"/>
    <property type="match status" value="1"/>
</dbReference>
<proteinExistence type="predicted"/>
<organism evidence="2 3">
    <name type="scientific">Flavobacterium psychroterrae</name>
    <dbReference type="NCBI Taxonomy" id="2133767"/>
    <lineage>
        <taxon>Bacteria</taxon>
        <taxon>Pseudomonadati</taxon>
        <taxon>Bacteroidota</taxon>
        <taxon>Flavobacteriia</taxon>
        <taxon>Flavobacteriales</taxon>
        <taxon>Flavobacteriaceae</taxon>
        <taxon>Flavobacterium</taxon>
    </lineage>
</organism>
<sequence length="373" mass="43469">MMLSKYTYILLILLNISCQGQDNKKNNIEKKEIEMFTSVLNKSNYKNTKENFENVNKDIIGIDASDLKEGYNDINILDESIDYQISKEGRYIKIGSDILPDIDNIKEDKLISYPYMKSLINLNKILYLNDVPSILGTSQKDIDLARDIVVLFNYEKNESFLKKVSDNIGDWDDFSNNFKLSIVFYNKDHAIRKKVLKYLSKNQELIYHITFYLEDKRKDIIKVNKLSTENIDEAIAYLLNLGLNGKSNADIDTDNDMSYRLLNNILIAHPKIVMSFEKNDYYRHEDLRFFVKVFHTMQENNDKLSDAKIYYIQDPDGFTNLRKDKNGTSDIIQKIKSGEKIDVLDDSGNWWFIQTKSGNKGYVYKTKIKTGNS</sequence>
<dbReference type="PROSITE" id="PS51781">
    <property type="entry name" value="SH3B"/>
    <property type="match status" value="1"/>
</dbReference>
<reference evidence="2 3" key="1">
    <citation type="journal article" date="2018" name="Int. J. Syst. Evol. Microbiol.">
        <title>Flavobacterium chryseum sp. nov. and Flavobacterium psychroterrae sp. nov., novel environmental bacteria isolated from Antarctica.</title>
        <authorList>
            <person name="Kralova S."/>
            <person name="Svec P."/>
            <person name="Busse H.J."/>
            <person name="Stankova E."/>
            <person name="Vaczi P."/>
            <person name="Sedlacek I."/>
        </authorList>
    </citation>
    <scope>NUCLEOTIDE SEQUENCE [LARGE SCALE GENOMIC DNA]</scope>
    <source>
        <strain evidence="2 3">CCM 8827</strain>
    </source>
</reference>
<name>A0ABS5PA54_9FLAO</name>
<keyword evidence="3" id="KW-1185">Reference proteome</keyword>
<protein>
    <submittedName>
        <fullName evidence="2">SH3 domain-containing protein</fullName>
    </submittedName>
</protein>
<dbReference type="InterPro" id="IPR003646">
    <property type="entry name" value="SH3-like_bac-type"/>
</dbReference>
<accession>A0ABS5PA54</accession>
<feature type="domain" description="SH3b" evidence="1">
    <location>
        <begin position="307"/>
        <end position="372"/>
    </location>
</feature>